<dbReference type="Pfam" id="PF07282">
    <property type="entry name" value="Cas12f1-like_TNB"/>
    <property type="match status" value="1"/>
</dbReference>
<feature type="compositionally biased region" description="Polar residues" evidence="2">
    <location>
        <begin position="401"/>
        <end position="413"/>
    </location>
</feature>
<comment type="caution">
    <text evidence="4">The sequence shown here is derived from an EMBL/GenBank/DDBJ whole genome shotgun (WGS) entry which is preliminary data.</text>
</comment>
<gene>
    <name evidence="4" type="ORF">ENM60_06050</name>
</gene>
<keyword evidence="1" id="KW-0238">DNA-binding</keyword>
<evidence type="ECO:0000259" key="3">
    <source>
        <dbReference type="Pfam" id="PF07282"/>
    </source>
</evidence>
<proteinExistence type="predicted"/>
<protein>
    <submittedName>
        <fullName evidence="4">Transposase</fullName>
    </submittedName>
</protein>
<feature type="region of interest" description="Disordered" evidence="2">
    <location>
        <begin position="381"/>
        <end position="413"/>
    </location>
</feature>
<dbReference type="AlphaFoldDB" id="A0A7J3Y056"/>
<dbReference type="EMBL" id="DRYK01000078">
    <property type="protein sequence ID" value="HHP68322.1"/>
    <property type="molecule type" value="Genomic_DNA"/>
</dbReference>
<sequence length="413" mass="47915">MRGGEPVVVEALKTRALPEGSYDHLLEFLRLYRDAVQLLVDRIWSINEKLSRRKLHRLFYSDLVRLGFRAHHAKEIYVYAKSIVESAKSNGGRKPVLRKLSARVDKYDYKLDPDDMALTLKLHSGNEVKLRLVTPRERLGRYMDWSNYELVVKYEGNGFWVSVYFRRSIKPLKPKTVMAVDLNFDNVTIALFALDGRLTGLKRFKTPHRKILTHRIWVERIQRRYPKSWRFIKGVRKAIERHGKKIKNISWDYSHKLGDLVAELALKYRSVIILENLDELRENNKKGKEFNKRLGLWFYRRIQFCVEYEARERSLEVVEIDPRGTSSKCPRCGGKLAEYGYRVLKCGKCGFIGDRDVTATLNIYMKYASKSKYSRCGVSGVAPNAPKPGENPSGMRGNQDDAVTSSHINSYES</sequence>
<dbReference type="GO" id="GO:0003677">
    <property type="term" value="F:DNA binding"/>
    <property type="evidence" value="ECO:0007669"/>
    <property type="project" value="UniProtKB-KW"/>
</dbReference>
<accession>A0A7J3Y056</accession>
<dbReference type="InterPro" id="IPR010095">
    <property type="entry name" value="Cas12f1-like_TNB"/>
</dbReference>
<evidence type="ECO:0000256" key="1">
    <source>
        <dbReference type="ARBA" id="ARBA00023125"/>
    </source>
</evidence>
<reference evidence="4" key="1">
    <citation type="journal article" date="2020" name="mSystems">
        <title>Genome- and Community-Level Interaction Insights into Carbon Utilization and Element Cycling Functions of Hydrothermarchaeota in Hydrothermal Sediment.</title>
        <authorList>
            <person name="Zhou Z."/>
            <person name="Liu Y."/>
            <person name="Xu W."/>
            <person name="Pan J."/>
            <person name="Luo Z.H."/>
            <person name="Li M."/>
        </authorList>
    </citation>
    <scope>NUCLEOTIDE SEQUENCE [LARGE SCALE GENOMIC DNA]</scope>
    <source>
        <strain evidence="4">SpSt-110</strain>
    </source>
</reference>
<name>A0A7J3Y056_9CREN</name>
<feature type="domain" description="Cas12f1-like TNB" evidence="3">
    <location>
        <begin position="299"/>
        <end position="363"/>
    </location>
</feature>
<organism evidence="4">
    <name type="scientific">Thermogladius calderae</name>
    <dbReference type="NCBI Taxonomy" id="1200300"/>
    <lineage>
        <taxon>Archaea</taxon>
        <taxon>Thermoproteota</taxon>
        <taxon>Thermoprotei</taxon>
        <taxon>Desulfurococcales</taxon>
        <taxon>Desulfurococcaceae</taxon>
        <taxon>Thermogladius</taxon>
    </lineage>
</organism>
<dbReference type="NCBIfam" id="TIGR01766">
    <property type="entry name" value="IS200/IS605 family accessory protein TnpB-like domain"/>
    <property type="match status" value="1"/>
</dbReference>
<evidence type="ECO:0000313" key="4">
    <source>
        <dbReference type="EMBL" id="HHP68322.1"/>
    </source>
</evidence>
<evidence type="ECO:0000256" key="2">
    <source>
        <dbReference type="SAM" id="MobiDB-lite"/>
    </source>
</evidence>